<name>A0AAE0P603_9PEZI</name>
<feature type="chain" id="PRO_5042249191" evidence="3">
    <location>
        <begin position="24"/>
        <end position="592"/>
    </location>
</feature>
<feature type="transmembrane region" description="Helical" evidence="2">
    <location>
        <begin position="271"/>
        <end position="291"/>
    </location>
</feature>
<feature type="transmembrane region" description="Helical" evidence="2">
    <location>
        <begin position="366"/>
        <end position="394"/>
    </location>
</feature>
<dbReference type="Proteomes" id="UP001285441">
    <property type="component" value="Unassembled WGS sequence"/>
</dbReference>
<keyword evidence="2" id="KW-0812">Transmembrane</keyword>
<keyword evidence="3" id="KW-0732">Signal</keyword>
<reference evidence="4" key="2">
    <citation type="submission" date="2023-06" db="EMBL/GenBank/DDBJ databases">
        <authorList>
            <consortium name="Lawrence Berkeley National Laboratory"/>
            <person name="Haridas S."/>
            <person name="Hensen N."/>
            <person name="Bonometti L."/>
            <person name="Westerberg I."/>
            <person name="Brannstrom I.O."/>
            <person name="Guillou S."/>
            <person name="Cros-Aarteil S."/>
            <person name="Calhoun S."/>
            <person name="Kuo A."/>
            <person name="Mondo S."/>
            <person name="Pangilinan J."/>
            <person name="Riley R."/>
            <person name="LaButti K."/>
            <person name="Andreopoulos B."/>
            <person name="Lipzen A."/>
            <person name="Chen C."/>
            <person name="Yanf M."/>
            <person name="Daum C."/>
            <person name="Ng V."/>
            <person name="Clum A."/>
            <person name="Steindorff A."/>
            <person name="Ohm R."/>
            <person name="Martin F."/>
            <person name="Silar P."/>
            <person name="Natvig D."/>
            <person name="Lalanne C."/>
            <person name="Gautier V."/>
            <person name="Ament-velasquez S.L."/>
            <person name="Kruys A."/>
            <person name="Hutchinson M.I."/>
            <person name="Powell A.J."/>
            <person name="Barry K."/>
            <person name="Miller A.N."/>
            <person name="Grigoriev I.V."/>
            <person name="Debuchy R."/>
            <person name="Gladieux P."/>
            <person name="Thoren M.H."/>
            <person name="Johannesson H."/>
        </authorList>
    </citation>
    <scope>NUCLEOTIDE SEQUENCE</scope>
    <source>
        <strain evidence="4">CBS 232.78</strain>
    </source>
</reference>
<organism evidence="4 5">
    <name type="scientific">Podospora didyma</name>
    <dbReference type="NCBI Taxonomy" id="330526"/>
    <lineage>
        <taxon>Eukaryota</taxon>
        <taxon>Fungi</taxon>
        <taxon>Dikarya</taxon>
        <taxon>Ascomycota</taxon>
        <taxon>Pezizomycotina</taxon>
        <taxon>Sordariomycetes</taxon>
        <taxon>Sordariomycetidae</taxon>
        <taxon>Sordariales</taxon>
        <taxon>Podosporaceae</taxon>
        <taxon>Podospora</taxon>
    </lineage>
</organism>
<proteinExistence type="predicted"/>
<evidence type="ECO:0000256" key="2">
    <source>
        <dbReference type="SAM" id="Phobius"/>
    </source>
</evidence>
<feature type="transmembrane region" description="Helical" evidence="2">
    <location>
        <begin position="240"/>
        <end position="259"/>
    </location>
</feature>
<feature type="region of interest" description="Disordered" evidence="1">
    <location>
        <begin position="573"/>
        <end position="592"/>
    </location>
</feature>
<feature type="compositionally biased region" description="Polar residues" evidence="1">
    <location>
        <begin position="578"/>
        <end position="592"/>
    </location>
</feature>
<gene>
    <name evidence="4" type="ORF">B0H63DRAFT_555232</name>
</gene>
<feature type="transmembrane region" description="Helical" evidence="2">
    <location>
        <begin position="406"/>
        <end position="428"/>
    </location>
</feature>
<keyword evidence="2" id="KW-1133">Transmembrane helix</keyword>
<feature type="signal peptide" evidence="3">
    <location>
        <begin position="1"/>
        <end position="23"/>
    </location>
</feature>
<accession>A0AAE0P603</accession>
<evidence type="ECO:0000256" key="1">
    <source>
        <dbReference type="SAM" id="MobiDB-lite"/>
    </source>
</evidence>
<feature type="transmembrane region" description="Helical" evidence="2">
    <location>
        <begin position="524"/>
        <end position="547"/>
    </location>
</feature>
<evidence type="ECO:0000313" key="5">
    <source>
        <dbReference type="Proteomes" id="UP001285441"/>
    </source>
</evidence>
<comment type="caution">
    <text evidence="4">The sequence shown here is derived from an EMBL/GenBank/DDBJ whole genome shotgun (WGS) entry which is preliminary data.</text>
</comment>
<dbReference type="AlphaFoldDB" id="A0AAE0P603"/>
<sequence>MAPLFRTIAVIEVLLLVTQHVSAFGLKDCREWVQQAVAQNQTHLSDAHVFHGRPTANDSDGWVITYPGCQRICGAFDNSLNPDWVVRLSAWVLPMVILVGSMHLSKASTWYDKAWVAARPLGNFYGSPIDTMEELLLHHRCVEEGARLASLLWSQLLLAGHLVEGDNYHQLAGHLARVIHASIETKPDMSPESICDHLHQIVFDISRLNLPAERLTKLNAFKTQVCKAGRTIGKQRSQSIMRPVAAIFWFILGVAIAIIPLPSQPAPSGGMMASVLMLSPLVLMVFLTSALGDYHDLEAIHDALGPLWAKDPKADSQASEQGQGKAQAPKEGGRPIVLVNSDPVSEYMTGTNLPHPLWKPRAGVSLISTLTTGLPLILVFSVFPLGIAMAGHALGAPPVYFNERHLIIIAIAAAWVLSAIFTTLAKIYGSRPERSRTSFGCYIFRWRRLGTKKPHSQAGWIWLAIRIKDYLIAMAVPILLAAITCGWLGGCKMWSGFYHYGRDPQRAMMPLNPDAIFKDNSGRLYPILAGVCLGTNVLVFVFVRIVFWSTFNVIAGGNSNVRLQPDEEGADSFRPVGSFSTHESSVVTQHST</sequence>
<feature type="region of interest" description="Disordered" evidence="1">
    <location>
        <begin position="311"/>
        <end position="335"/>
    </location>
</feature>
<protein>
    <submittedName>
        <fullName evidence="4">Uncharacterized protein</fullName>
    </submittedName>
</protein>
<keyword evidence="5" id="KW-1185">Reference proteome</keyword>
<feature type="transmembrane region" description="Helical" evidence="2">
    <location>
        <begin position="470"/>
        <end position="490"/>
    </location>
</feature>
<keyword evidence="2" id="KW-0472">Membrane</keyword>
<dbReference type="EMBL" id="JAULSW010000001">
    <property type="protein sequence ID" value="KAK3393944.1"/>
    <property type="molecule type" value="Genomic_DNA"/>
</dbReference>
<evidence type="ECO:0000256" key="3">
    <source>
        <dbReference type="SAM" id="SignalP"/>
    </source>
</evidence>
<reference evidence="4" key="1">
    <citation type="journal article" date="2023" name="Mol. Phylogenet. Evol.">
        <title>Genome-scale phylogeny and comparative genomics of the fungal order Sordariales.</title>
        <authorList>
            <person name="Hensen N."/>
            <person name="Bonometti L."/>
            <person name="Westerberg I."/>
            <person name="Brannstrom I.O."/>
            <person name="Guillou S."/>
            <person name="Cros-Aarteil S."/>
            <person name="Calhoun S."/>
            <person name="Haridas S."/>
            <person name="Kuo A."/>
            <person name="Mondo S."/>
            <person name="Pangilinan J."/>
            <person name="Riley R."/>
            <person name="LaButti K."/>
            <person name="Andreopoulos B."/>
            <person name="Lipzen A."/>
            <person name="Chen C."/>
            <person name="Yan M."/>
            <person name="Daum C."/>
            <person name="Ng V."/>
            <person name="Clum A."/>
            <person name="Steindorff A."/>
            <person name="Ohm R.A."/>
            <person name="Martin F."/>
            <person name="Silar P."/>
            <person name="Natvig D.O."/>
            <person name="Lalanne C."/>
            <person name="Gautier V."/>
            <person name="Ament-Velasquez S.L."/>
            <person name="Kruys A."/>
            <person name="Hutchinson M.I."/>
            <person name="Powell A.J."/>
            <person name="Barry K."/>
            <person name="Miller A.N."/>
            <person name="Grigoriev I.V."/>
            <person name="Debuchy R."/>
            <person name="Gladieux P."/>
            <person name="Hiltunen Thoren M."/>
            <person name="Johannesson H."/>
        </authorList>
    </citation>
    <scope>NUCLEOTIDE SEQUENCE</scope>
    <source>
        <strain evidence="4">CBS 232.78</strain>
    </source>
</reference>
<evidence type="ECO:0000313" key="4">
    <source>
        <dbReference type="EMBL" id="KAK3393944.1"/>
    </source>
</evidence>